<protein>
    <submittedName>
        <fullName evidence="4">TetR/AcrR family transcriptional regulator</fullName>
    </submittedName>
</protein>
<dbReference type="InterPro" id="IPR050109">
    <property type="entry name" value="HTH-type_TetR-like_transc_reg"/>
</dbReference>
<dbReference type="InterPro" id="IPR009057">
    <property type="entry name" value="Homeodomain-like_sf"/>
</dbReference>
<dbReference type="InterPro" id="IPR001647">
    <property type="entry name" value="HTH_TetR"/>
</dbReference>
<dbReference type="EMBL" id="JBHSQI010000005">
    <property type="protein sequence ID" value="MFC6154183.1"/>
    <property type="molecule type" value="Genomic_DNA"/>
</dbReference>
<evidence type="ECO:0000256" key="1">
    <source>
        <dbReference type="ARBA" id="ARBA00023125"/>
    </source>
</evidence>
<dbReference type="PANTHER" id="PTHR30055:SF226">
    <property type="entry name" value="HTH-TYPE TRANSCRIPTIONAL REGULATOR PKSA"/>
    <property type="match status" value="1"/>
</dbReference>
<keyword evidence="5" id="KW-1185">Reference proteome</keyword>
<dbReference type="RefSeq" id="WP_128221625.1">
    <property type="nucleotide sequence ID" value="NZ_CP034929.1"/>
</dbReference>
<evidence type="ECO:0000313" key="4">
    <source>
        <dbReference type="EMBL" id="MFC6154183.1"/>
    </source>
</evidence>
<keyword evidence="1 2" id="KW-0238">DNA-binding</keyword>
<dbReference type="SUPFAM" id="SSF46689">
    <property type="entry name" value="Homeodomain-like"/>
    <property type="match status" value="1"/>
</dbReference>
<feature type="domain" description="HTH tetR-type" evidence="3">
    <location>
        <begin position="14"/>
        <end position="78"/>
    </location>
</feature>
<reference evidence="5" key="1">
    <citation type="journal article" date="2019" name="Int. J. Syst. Evol. Microbiol.">
        <title>The Global Catalogue of Microorganisms (GCM) 10K type strain sequencing project: providing services to taxonomists for standard genome sequencing and annotation.</title>
        <authorList>
            <consortium name="The Broad Institute Genomics Platform"/>
            <consortium name="The Broad Institute Genome Sequencing Center for Infectious Disease"/>
            <person name="Wu L."/>
            <person name="Ma J."/>
        </authorList>
    </citation>
    <scope>NUCLEOTIDE SEQUENCE [LARGE SCALE GENOMIC DNA]</scope>
    <source>
        <strain evidence="5">DFY28</strain>
    </source>
</reference>
<comment type="caution">
    <text evidence="4">The sequence shown here is derived from an EMBL/GenBank/DDBJ whole genome shotgun (WGS) entry which is preliminary data.</text>
</comment>
<dbReference type="Proteomes" id="UP001596098">
    <property type="component" value="Unassembled WGS sequence"/>
</dbReference>
<accession>A0ABW1QYQ8</accession>
<organism evidence="4 5">
    <name type="scientific">Nocardioides yefusunii</name>
    <dbReference type="NCBI Taxonomy" id="2500546"/>
    <lineage>
        <taxon>Bacteria</taxon>
        <taxon>Bacillati</taxon>
        <taxon>Actinomycetota</taxon>
        <taxon>Actinomycetes</taxon>
        <taxon>Propionibacteriales</taxon>
        <taxon>Nocardioidaceae</taxon>
        <taxon>Nocardioides</taxon>
    </lineage>
</organism>
<name>A0ABW1QYQ8_9ACTN</name>
<dbReference type="PROSITE" id="PS50977">
    <property type="entry name" value="HTH_TETR_2"/>
    <property type="match status" value="1"/>
</dbReference>
<dbReference type="Gene3D" id="1.10.357.10">
    <property type="entry name" value="Tetracycline Repressor, domain 2"/>
    <property type="match status" value="1"/>
</dbReference>
<gene>
    <name evidence="4" type="ORF">ACFPWU_11000</name>
</gene>
<dbReference type="Pfam" id="PF00440">
    <property type="entry name" value="TetR_N"/>
    <property type="match status" value="1"/>
</dbReference>
<feature type="DNA-binding region" description="H-T-H motif" evidence="2">
    <location>
        <begin position="41"/>
        <end position="60"/>
    </location>
</feature>
<proteinExistence type="predicted"/>
<sequence>MPRITADTLAEHRELQRRAILDAARDLLAEASRDPGGKAPSLADVGRRTGLARTSLYQYFASREELMDAVIADVFPQWQARLHDAMNTVAGNGEKARAYCRVSLELVAEGEHAVVSGLSLHARDRVTTAGKELHDTVVRPMIETLGGSHELAEMVQSVVWTASKQIEDGKDAPTVMRHVESLLGPFFDSLRD</sequence>
<evidence type="ECO:0000313" key="5">
    <source>
        <dbReference type="Proteomes" id="UP001596098"/>
    </source>
</evidence>
<evidence type="ECO:0000256" key="2">
    <source>
        <dbReference type="PROSITE-ProRule" id="PRU00335"/>
    </source>
</evidence>
<dbReference type="PANTHER" id="PTHR30055">
    <property type="entry name" value="HTH-TYPE TRANSCRIPTIONAL REGULATOR RUTR"/>
    <property type="match status" value="1"/>
</dbReference>
<evidence type="ECO:0000259" key="3">
    <source>
        <dbReference type="PROSITE" id="PS50977"/>
    </source>
</evidence>